<gene>
    <name evidence="2" type="ORF">ASPFODRAFT_571642</name>
</gene>
<dbReference type="AlphaFoldDB" id="A0A1M3TKZ9"/>
<dbReference type="Proteomes" id="UP000184063">
    <property type="component" value="Unassembled WGS sequence"/>
</dbReference>
<accession>A0A1M3TKZ9</accession>
<protein>
    <recommendedName>
        <fullName evidence="4">Secreted protein</fullName>
    </recommendedName>
</protein>
<sequence length="98" mass="10829">MSNLLTSILMGMAVCVNCHTPQSETVGTYYYCSQNSSQPSVIAHPPSLPVTMLPFPCSLSSGGPTSQLRAYHPSHFCHQMTRRPTRSALAMMMFYNLQ</sequence>
<evidence type="ECO:0000256" key="1">
    <source>
        <dbReference type="SAM" id="SignalP"/>
    </source>
</evidence>
<name>A0A1M3TKZ9_ASPLC</name>
<dbReference type="VEuPathDB" id="FungiDB:ASPFODRAFT_571642"/>
<feature type="signal peptide" evidence="1">
    <location>
        <begin position="1"/>
        <end position="18"/>
    </location>
</feature>
<proteinExistence type="predicted"/>
<reference evidence="3" key="1">
    <citation type="journal article" date="2017" name="Genome Biol.">
        <title>Comparative genomics reveals high biological diversity and specific adaptations in the industrially and medically important fungal genus Aspergillus.</title>
        <authorList>
            <person name="de Vries R.P."/>
            <person name="Riley R."/>
            <person name="Wiebenga A."/>
            <person name="Aguilar-Osorio G."/>
            <person name="Amillis S."/>
            <person name="Uchima C.A."/>
            <person name="Anderluh G."/>
            <person name="Asadollahi M."/>
            <person name="Askin M."/>
            <person name="Barry K."/>
            <person name="Battaglia E."/>
            <person name="Bayram O."/>
            <person name="Benocci T."/>
            <person name="Braus-Stromeyer S.A."/>
            <person name="Caldana C."/>
            <person name="Canovas D."/>
            <person name="Cerqueira G.C."/>
            <person name="Chen F."/>
            <person name="Chen W."/>
            <person name="Choi C."/>
            <person name="Clum A."/>
            <person name="Dos Santos R.A."/>
            <person name="Damasio A.R."/>
            <person name="Diallinas G."/>
            <person name="Emri T."/>
            <person name="Fekete E."/>
            <person name="Flipphi M."/>
            <person name="Freyberg S."/>
            <person name="Gallo A."/>
            <person name="Gournas C."/>
            <person name="Habgood R."/>
            <person name="Hainaut M."/>
            <person name="Harispe M.L."/>
            <person name="Henrissat B."/>
            <person name="Hilden K.S."/>
            <person name="Hope R."/>
            <person name="Hossain A."/>
            <person name="Karabika E."/>
            <person name="Karaffa L."/>
            <person name="Karanyi Z."/>
            <person name="Krasevec N."/>
            <person name="Kuo A."/>
            <person name="Kusch H."/>
            <person name="LaButti K."/>
            <person name="Lagendijk E.L."/>
            <person name="Lapidus A."/>
            <person name="Levasseur A."/>
            <person name="Lindquist E."/>
            <person name="Lipzen A."/>
            <person name="Logrieco A.F."/>
            <person name="MacCabe A."/>
            <person name="Maekelae M.R."/>
            <person name="Malavazi I."/>
            <person name="Melin P."/>
            <person name="Meyer V."/>
            <person name="Mielnichuk N."/>
            <person name="Miskei M."/>
            <person name="Molnar A.P."/>
            <person name="Mule G."/>
            <person name="Ngan C.Y."/>
            <person name="Orejas M."/>
            <person name="Orosz E."/>
            <person name="Ouedraogo J.P."/>
            <person name="Overkamp K.M."/>
            <person name="Park H.-S."/>
            <person name="Perrone G."/>
            <person name="Piumi F."/>
            <person name="Punt P.J."/>
            <person name="Ram A.F."/>
            <person name="Ramon A."/>
            <person name="Rauscher S."/>
            <person name="Record E."/>
            <person name="Riano-Pachon D.M."/>
            <person name="Robert V."/>
            <person name="Roehrig J."/>
            <person name="Ruller R."/>
            <person name="Salamov A."/>
            <person name="Salih N.S."/>
            <person name="Samson R.A."/>
            <person name="Sandor E."/>
            <person name="Sanguinetti M."/>
            <person name="Schuetze T."/>
            <person name="Sepcic K."/>
            <person name="Shelest E."/>
            <person name="Sherlock G."/>
            <person name="Sophianopoulou V."/>
            <person name="Squina F.M."/>
            <person name="Sun H."/>
            <person name="Susca A."/>
            <person name="Todd R.B."/>
            <person name="Tsang A."/>
            <person name="Unkles S.E."/>
            <person name="van de Wiele N."/>
            <person name="van Rossen-Uffink D."/>
            <person name="Oliveira J.V."/>
            <person name="Vesth T.C."/>
            <person name="Visser J."/>
            <person name="Yu J.-H."/>
            <person name="Zhou M."/>
            <person name="Andersen M.R."/>
            <person name="Archer D.B."/>
            <person name="Baker S.E."/>
            <person name="Benoit I."/>
            <person name="Brakhage A.A."/>
            <person name="Braus G.H."/>
            <person name="Fischer R."/>
            <person name="Frisvad J.C."/>
            <person name="Goldman G.H."/>
            <person name="Houbraken J."/>
            <person name="Oakley B."/>
            <person name="Pocsi I."/>
            <person name="Scazzocchio C."/>
            <person name="Seiboth B."/>
            <person name="vanKuyk P.A."/>
            <person name="Wortman J."/>
            <person name="Dyer P.S."/>
            <person name="Grigoriev I.V."/>
        </authorList>
    </citation>
    <scope>NUCLEOTIDE SEQUENCE [LARGE SCALE GENOMIC DNA]</scope>
    <source>
        <strain evidence="3">CBS 106.47</strain>
    </source>
</reference>
<evidence type="ECO:0000313" key="3">
    <source>
        <dbReference type="Proteomes" id="UP000184063"/>
    </source>
</evidence>
<keyword evidence="1" id="KW-0732">Signal</keyword>
<feature type="chain" id="PRO_5012838377" description="Secreted protein" evidence="1">
    <location>
        <begin position="19"/>
        <end position="98"/>
    </location>
</feature>
<dbReference type="EMBL" id="KV878240">
    <property type="protein sequence ID" value="OJZ87411.1"/>
    <property type="molecule type" value="Genomic_DNA"/>
</dbReference>
<evidence type="ECO:0008006" key="4">
    <source>
        <dbReference type="Google" id="ProtNLM"/>
    </source>
</evidence>
<organism evidence="2 3">
    <name type="scientific">Aspergillus luchuensis (strain CBS 106.47)</name>
    <dbReference type="NCBI Taxonomy" id="1137211"/>
    <lineage>
        <taxon>Eukaryota</taxon>
        <taxon>Fungi</taxon>
        <taxon>Dikarya</taxon>
        <taxon>Ascomycota</taxon>
        <taxon>Pezizomycotina</taxon>
        <taxon>Eurotiomycetes</taxon>
        <taxon>Eurotiomycetidae</taxon>
        <taxon>Eurotiales</taxon>
        <taxon>Aspergillaceae</taxon>
        <taxon>Aspergillus</taxon>
        <taxon>Aspergillus subgen. Circumdati</taxon>
    </lineage>
</organism>
<evidence type="ECO:0000313" key="2">
    <source>
        <dbReference type="EMBL" id="OJZ87411.1"/>
    </source>
</evidence>